<dbReference type="Proteomes" id="UP000663868">
    <property type="component" value="Unassembled WGS sequence"/>
</dbReference>
<feature type="non-terminal residue" evidence="1">
    <location>
        <position position="1"/>
    </location>
</feature>
<comment type="caution">
    <text evidence="1">The sequence shown here is derived from an EMBL/GenBank/DDBJ whole genome shotgun (WGS) entry which is preliminary data.</text>
</comment>
<evidence type="ECO:0000313" key="1">
    <source>
        <dbReference type="EMBL" id="CAF4397239.1"/>
    </source>
</evidence>
<dbReference type="AlphaFoldDB" id="A0A820P165"/>
<protein>
    <recommendedName>
        <fullName evidence="3">LisH domain-containing protein</fullName>
    </recommendedName>
</protein>
<name>A0A820P165_9BILA</name>
<evidence type="ECO:0000313" key="2">
    <source>
        <dbReference type="Proteomes" id="UP000663868"/>
    </source>
</evidence>
<proteinExistence type="predicted"/>
<evidence type="ECO:0008006" key="3">
    <source>
        <dbReference type="Google" id="ProtNLM"/>
    </source>
</evidence>
<organism evidence="1 2">
    <name type="scientific">Adineta steineri</name>
    <dbReference type="NCBI Taxonomy" id="433720"/>
    <lineage>
        <taxon>Eukaryota</taxon>
        <taxon>Metazoa</taxon>
        <taxon>Spiralia</taxon>
        <taxon>Gnathifera</taxon>
        <taxon>Rotifera</taxon>
        <taxon>Eurotatoria</taxon>
        <taxon>Bdelloidea</taxon>
        <taxon>Adinetida</taxon>
        <taxon>Adinetidae</taxon>
        <taxon>Adineta</taxon>
    </lineage>
</organism>
<reference evidence="1" key="1">
    <citation type="submission" date="2021-02" db="EMBL/GenBank/DDBJ databases">
        <authorList>
            <person name="Nowell W R."/>
        </authorList>
    </citation>
    <scope>NUCLEOTIDE SEQUENCE</scope>
</reference>
<accession>A0A820P165</accession>
<sequence length="136" mass="15390">MDNELNLLRVPYPDNSAIEQQQQQHEKNTDIDAYLSSSSTSLSEIDDEHKQQSIETPVTTIKKKRTKWHVYDTVAKFLLKNRFYLTALEFYTELLENGYDLPRSSSTTINKQSSFIRNLSHYADDAISLGGGGGGA</sequence>
<dbReference type="EMBL" id="CAJOBB010023995">
    <property type="protein sequence ID" value="CAF4397239.1"/>
    <property type="molecule type" value="Genomic_DNA"/>
</dbReference>
<gene>
    <name evidence="1" type="ORF">KXQ929_LOCUS50810</name>
</gene>